<dbReference type="Proteomes" id="UP000002058">
    <property type="component" value="Unassembled WGS sequence"/>
</dbReference>
<dbReference type="Pfam" id="PF00636">
    <property type="entry name" value="Ribonuclease_3"/>
    <property type="match status" value="2"/>
</dbReference>
<dbReference type="InterPro" id="IPR014720">
    <property type="entry name" value="dsRBD_dom"/>
</dbReference>
<dbReference type="RefSeq" id="XP_002583317.1">
    <property type="nucleotide sequence ID" value="XM_002583271.1"/>
</dbReference>
<dbReference type="PROSITE" id="PS00517">
    <property type="entry name" value="RNASE_3_1"/>
    <property type="match status" value="1"/>
</dbReference>
<dbReference type="Gene3D" id="3.40.50.300">
    <property type="entry name" value="P-loop containing nucleotide triphosphate hydrolases"/>
    <property type="match status" value="1"/>
</dbReference>
<feature type="domain" description="DRBM" evidence="17">
    <location>
        <begin position="1112"/>
        <end position="1178"/>
    </location>
</feature>
<dbReference type="CDD" id="cd00593">
    <property type="entry name" value="RIBOc"/>
    <property type="match status" value="2"/>
</dbReference>
<reference evidence="22" key="1">
    <citation type="journal article" date="2009" name="Genome Res.">
        <title>Comparative genomic analyses of the human fungal pathogens Coccidioides and their relatives.</title>
        <authorList>
            <person name="Sharpton T.J."/>
            <person name="Stajich J.E."/>
            <person name="Rounsley S.D."/>
            <person name="Gardner M.J."/>
            <person name="Wortman J.R."/>
            <person name="Jordar V.S."/>
            <person name="Maiti R."/>
            <person name="Kodira C.D."/>
            <person name="Neafsey D.E."/>
            <person name="Zeng Q."/>
            <person name="Hung C.-Y."/>
            <person name="McMahan C."/>
            <person name="Muszewska A."/>
            <person name="Grynberg M."/>
            <person name="Mandel M.A."/>
            <person name="Kellner E.M."/>
            <person name="Barker B.M."/>
            <person name="Galgiani J.N."/>
            <person name="Orbach M.J."/>
            <person name="Kirkland T.N."/>
            <person name="Cole G.T."/>
            <person name="Henn M.R."/>
            <person name="Birren B.W."/>
            <person name="Taylor J.W."/>
        </authorList>
    </citation>
    <scope>NUCLEOTIDE SEQUENCE [LARGE SCALE GENOMIC DNA]</scope>
    <source>
        <strain evidence="22">UAMH 1704</strain>
    </source>
</reference>
<name>C4JXB1_UNCRE</name>
<dbReference type="PROSITE" id="PS51327">
    <property type="entry name" value="DICER_DSRBF"/>
    <property type="match status" value="1"/>
</dbReference>
<evidence type="ECO:0000256" key="14">
    <source>
        <dbReference type="ARBA" id="ARBA00025403"/>
    </source>
</evidence>
<evidence type="ECO:0000256" key="6">
    <source>
        <dbReference type="ARBA" id="ARBA00022741"/>
    </source>
</evidence>
<evidence type="ECO:0000256" key="3">
    <source>
        <dbReference type="ARBA" id="ARBA00022721"/>
    </source>
</evidence>
<dbReference type="PROSITE" id="PS50142">
    <property type="entry name" value="RNASE_3_2"/>
    <property type="match status" value="2"/>
</dbReference>
<accession>C4JXB1</accession>
<keyword evidence="4" id="KW-0479">Metal-binding</keyword>
<dbReference type="InterPro" id="IPR027417">
    <property type="entry name" value="P-loop_NTPase"/>
</dbReference>
<dbReference type="PANTHER" id="PTHR14950">
    <property type="entry name" value="DICER-RELATED"/>
    <property type="match status" value="1"/>
</dbReference>
<feature type="coiled-coil region" evidence="16">
    <location>
        <begin position="303"/>
        <end position="330"/>
    </location>
</feature>
<protein>
    <recommendedName>
        <fullName evidence="23">Dicer-like protein 2</fullName>
    </recommendedName>
</protein>
<dbReference type="OMA" id="CCVNLIR"/>
<keyword evidence="13" id="KW-0464">Manganese</keyword>
<keyword evidence="12" id="KW-0051">Antiviral defense</keyword>
<dbReference type="KEGG" id="ure:UREG_06284"/>
<dbReference type="Pfam" id="PF03368">
    <property type="entry name" value="Dicer_dimer"/>
    <property type="match status" value="1"/>
</dbReference>
<organism evidence="21 22">
    <name type="scientific">Uncinocarpus reesii (strain UAMH 1704)</name>
    <dbReference type="NCBI Taxonomy" id="336963"/>
    <lineage>
        <taxon>Eukaryota</taxon>
        <taxon>Fungi</taxon>
        <taxon>Dikarya</taxon>
        <taxon>Ascomycota</taxon>
        <taxon>Pezizomycotina</taxon>
        <taxon>Eurotiomycetes</taxon>
        <taxon>Eurotiomycetidae</taxon>
        <taxon>Onygenales</taxon>
        <taxon>Onygenaceae</taxon>
        <taxon>Uncinocarpus</taxon>
    </lineage>
</organism>
<feature type="domain" description="RNase III" evidence="18">
    <location>
        <begin position="714"/>
        <end position="857"/>
    </location>
</feature>
<evidence type="ECO:0000259" key="17">
    <source>
        <dbReference type="PROSITE" id="PS50137"/>
    </source>
</evidence>
<evidence type="ECO:0000259" key="20">
    <source>
        <dbReference type="PROSITE" id="PS51327"/>
    </source>
</evidence>
<keyword evidence="5" id="KW-0677">Repeat</keyword>
<evidence type="ECO:0000256" key="1">
    <source>
        <dbReference type="ARBA" id="ARBA00001936"/>
    </source>
</evidence>
<dbReference type="PANTHER" id="PTHR14950:SF37">
    <property type="entry name" value="ENDORIBONUCLEASE DICER"/>
    <property type="match status" value="1"/>
</dbReference>
<evidence type="ECO:0000256" key="9">
    <source>
        <dbReference type="ARBA" id="ARBA00022840"/>
    </source>
</evidence>
<dbReference type="GO" id="GO:0005524">
    <property type="term" value="F:ATP binding"/>
    <property type="evidence" value="ECO:0007669"/>
    <property type="project" value="UniProtKB-KW"/>
</dbReference>
<evidence type="ECO:0000259" key="19">
    <source>
        <dbReference type="PROSITE" id="PS51194"/>
    </source>
</evidence>
<dbReference type="GO" id="GO:0030422">
    <property type="term" value="P:siRNA processing"/>
    <property type="evidence" value="ECO:0007669"/>
    <property type="project" value="TreeGrafter"/>
</dbReference>
<feature type="domain" description="Helicase C-terminal" evidence="19">
    <location>
        <begin position="158"/>
        <end position="325"/>
    </location>
</feature>
<dbReference type="InterPro" id="IPR036389">
    <property type="entry name" value="RNase_III_sf"/>
</dbReference>
<keyword evidence="7" id="KW-0378">Hydrolase</keyword>
<dbReference type="GO" id="GO:0004525">
    <property type="term" value="F:ribonuclease III activity"/>
    <property type="evidence" value="ECO:0007669"/>
    <property type="project" value="InterPro"/>
</dbReference>
<evidence type="ECO:0000259" key="18">
    <source>
        <dbReference type="PROSITE" id="PS50142"/>
    </source>
</evidence>
<dbReference type="InterPro" id="IPR001650">
    <property type="entry name" value="Helicase_C-like"/>
</dbReference>
<dbReference type="SMART" id="SM00490">
    <property type="entry name" value="HELICc"/>
    <property type="match status" value="1"/>
</dbReference>
<dbReference type="Gene3D" id="3.30.160.20">
    <property type="match status" value="1"/>
</dbReference>
<dbReference type="VEuPathDB" id="FungiDB:UREG_06284"/>
<keyword evidence="11 15" id="KW-0694">RNA-binding</keyword>
<dbReference type="InterPro" id="IPR000999">
    <property type="entry name" value="RNase_III_dom"/>
</dbReference>
<evidence type="ECO:0000256" key="4">
    <source>
        <dbReference type="ARBA" id="ARBA00022723"/>
    </source>
</evidence>
<dbReference type="InterPro" id="IPR038248">
    <property type="entry name" value="Dicer_dimer_sf"/>
</dbReference>
<dbReference type="SUPFAM" id="SSF52540">
    <property type="entry name" value="P-loop containing nucleoside triphosphate hydrolases"/>
    <property type="match status" value="1"/>
</dbReference>
<dbReference type="Gene3D" id="3.30.160.380">
    <property type="entry name" value="Dicer dimerisation domain"/>
    <property type="match status" value="1"/>
</dbReference>
<dbReference type="InterPro" id="IPR005034">
    <property type="entry name" value="Dicer_dimerisation"/>
</dbReference>
<keyword evidence="9" id="KW-0067">ATP-binding</keyword>
<evidence type="ECO:0000313" key="22">
    <source>
        <dbReference type="Proteomes" id="UP000002058"/>
    </source>
</evidence>
<dbReference type="GO" id="GO:0050688">
    <property type="term" value="P:regulation of defense response to virus"/>
    <property type="evidence" value="ECO:0007669"/>
    <property type="project" value="UniProtKB-KW"/>
</dbReference>
<dbReference type="GO" id="GO:0005737">
    <property type="term" value="C:cytoplasm"/>
    <property type="evidence" value="ECO:0007669"/>
    <property type="project" value="TreeGrafter"/>
</dbReference>
<comment type="cofactor">
    <cofactor evidence="2">
        <name>Mg(2+)</name>
        <dbReference type="ChEBI" id="CHEBI:18420"/>
    </cofactor>
</comment>
<dbReference type="InParanoid" id="C4JXB1"/>
<evidence type="ECO:0000256" key="7">
    <source>
        <dbReference type="ARBA" id="ARBA00022801"/>
    </source>
</evidence>
<evidence type="ECO:0000256" key="5">
    <source>
        <dbReference type="ARBA" id="ARBA00022737"/>
    </source>
</evidence>
<dbReference type="Pfam" id="PF00271">
    <property type="entry name" value="Helicase_C"/>
    <property type="match status" value="1"/>
</dbReference>
<gene>
    <name evidence="21" type="ORF">UREG_06284</name>
</gene>
<evidence type="ECO:0000313" key="21">
    <source>
        <dbReference type="EMBL" id="EEP81419.1"/>
    </source>
</evidence>
<dbReference type="OrthoDB" id="416741at2759"/>
<dbReference type="AlphaFoldDB" id="C4JXB1"/>
<evidence type="ECO:0000256" key="16">
    <source>
        <dbReference type="SAM" id="Coils"/>
    </source>
</evidence>
<dbReference type="SUPFAM" id="SSF54768">
    <property type="entry name" value="dsRNA-binding domain-like"/>
    <property type="match status" value="1"/>
</dbReference>
<evidence type="ECO:0000256" key="11">
    <source>
        <dbReference type="ARBA" id="ARBA00022884"/>
    </source>
</evidence>
<dbReference type="SMART" id="SM00358">
    <property type="entry name" value="DSRM"/>
    <property type="match status" value="1"/>
</dbReference>
<keyword evidence="22" id="KW-1185">Reference proteome</keyword>
<dbReference type="STRING" id="336963.C4JXB1"/>
<keyword evidence="16" id="KW-0175">Coiled coil</keyword>
<dbReference type="eggNOG" id="KOG0701">
    <property type="taxonomic scope" value="Eukaryota"/>
</dbReference>
<comment type="function">
    <text evidence="14">Dicer-like endonuclease involved in cleaving double-stranded RNA in the RNA interference (RNAi) pathway. Produces 21 to 25 bp dsRNAs (siRNAs) which target the selective destruction of homologous RNAs leading to sequence-specific suppression of gene expression, called post-transcriptional gene silencing (PTGS). Part of a broad host defense response against viral infection and transposons.</text>
</comment>
<keyword evidence="6" id="KW-0547">Nucleotide-binding</keyword>
<dbReference type="PROSITE" id="PS51194">
    <property type="entry name" value="HELICASE_CTER"/>
    <property type="match status" value="1"/>
</dbReference>
<evidence type="ECO:0000256" key="2">
    <source>
        <dbReference type="ARBA" id="ARBA00001946"/>
    </source>
</evidence>
<sequence length="1194" mass="135646">MHREDMMQFVYMPRYYNIEYQNDFWNGLSKAEVLSFILDKLEIGNDPYVKVMRQKNDPRNQQKLFDAITKRKTPCLEQLTKCSNRMAVIHEELGPWAANSFLTRCMKQLRDKYSNSPETNWTDWDREDHLYITSVLSQVTPSNLDEYLDVEPNEVSTKVNKLIDFLENEHVNGSIGIIFARERSTVVMLTHLLSLHPRTKHIGTIAFLGSSSFASRKSDITELHNTKAQMTALDDLRNGKKNLIIATSVLEEGIDVPACDLVICFDFPQNLRSFIQRRGRARKKGSKFALFVDIQDHAAISTLKAVEETMKGLYLENERTLEELQLLEEAEEDGYDGFRIKSTGALLTLSNARNHLSHFCGILACEYADTEPTFMVQGDELSGLSAKVILPNFFEPRLREFRGISTWRTERMAKRDAAFQAYVALYKAGLVNDYLMPINHRENSADDVGSMERPSFANVSDIFDPWATVANQWQKATELYQSVIEISTDSQVISPMLMVLPVGLPCDISFRLFWDENTTFLVSATRTTQKFAAELVSLAADTTSILLSSLFSQKMMPGKLDFSWLFLPRMDLIESSIKEWCKSVRGKIFLNDIEKDSTALKALGLVRRIDNRSRPFTFEDLVWKYIENEATDGANVNEEDTASCEVLHVEGKVWPKRTDFLHPVANLDTSKMHHTAKCFHPASECTIDKLPIQYTRFTLFIPCLIHNIEKTLIADELARTILRPVKFSDLSLVLTAISSSVAREASNYQRLEFLGDSLLKLYTSIELAAKNLQWPEGLLTSRKSHVVSNSHLAKAATETGLDRFILTKPFSGAKWRPSYNTDHVHAGDEEGSPRVMSTKVLADVVEALIGAANIDGADEKTLDCLKVFLPEINWSPLDESVGLLYRNATDSGDEYSMVLPEIEELLGYTFTKKSLVLAALTHPSSTTSRHSYQRLEFIGDSVLDIIVVQALFGSPREFAHYNMHLMRTALVNADFLAFLCMNVYVEKDRGEAVENIKKKVKIEMTKRKSHLWGFMKHSQSWDIVHAQNSAIKQHEELQEEINERLNSSQSYPWTLLCRLDAAKFFSDIIESILGAIFIDSQGSMSACEAFLERIGLMRYVRRVLSENIDFMHPKQRLGHLANALSVRYETKQTLESEARRWECTVRVGDEEIVRVGDGISNIEAETRAAEAAVAVLRTRECRNESQMPDDGMSE</sequence>
<feature type="domain" description="RNase III" evidence="18">
    <location>
        <begin position="899"/>
        <end position="1081"/>
    </location>
</feature>
<evidence type="ECO:0000256" key="10">
    <source>
        <dbReference type="ARBA" id="ARBA00022842"/>
    </source>
</evidence>
<keyword evidence="10" id="KW-0460">Magnesium</keyword>
<dbReference type="GO" id="GO:0046872">
    <property type="term" value="F:metal ion binding"/>
    <property type="evidence" value="ECO:0007669"/>
    <property type="project" value="UniProtKB-KW"/>
</dbReference>
<dbReference type="Gene3D" id="1.10.1520.10">
    <property type="entry name" value="Ribonuclease III domain"/>
    <property type="match status" value="2"/>
</dbReference>
<dbReference type="FunFam" id="1.10.1520.10:FF:000032">
    <property type="entry name" value="Dicer-like protein 2"/>
    <property type="match status" value="1"/>
</dbReference>
<dbReference type="GO" id="GO:0004386">
    <property type="term" value="F:helicase activity"/>
    <property type="evidence" value="ECO:0007669"/>
    <property type="project" value="UniProtKB-KW"/>
</dbReference>
<feature type="domain" description="Dicer dsRNA-binding fold" evidence="20">
    <location>
        <begin position="352"/>
        <end position="445"/>
    </location>
</feature>
<proteinExistence type="predicted"/>
<dbReference type="GO" id="GO:0051607">
    <property type="term" value="P:defense response to virus"/>
    <property type="evidence" value="ECO:0007669"/>
    <property type="project" value="UniProtKB-KW"/>
</dbReference>
<keyword evidence="3" id="KW-0930">Antiviral protein</keyword>
<keyword evidence="8" id="KW-0347">Helicase</keyword>
<comment type="cofactor">
    <cofactor evidence="1">
        <name>Mn(2+)</name>
        <dbReference type="ChEBI" id="CHEBI:29035"/>
    </cofactor>
</comment>
<evidence type="ECO:0008006" key="23">
    <source>
        <dbReference type="Google" id="ProtNLM"/>
    </source>
</evidence>
<dbReference type="HOGENOM" id="CLU_000907_4_6_1"/>
<dbReference type="EMBL" id="CH476618">
    <property type="protein sequence ID" value="EEP81419.1"/>
    <property type="molecule type" value="Genomic_DNA"/>
</dbReference>
<dbReference type="GO" id="GO:0003723">
    <property type="term" value="F:RNA binding"/>
    <property type="evidence" value="ECO:0007669"/>
    <property type="project" value="UniProtKB-UniRule"/>
</dbReference>
<dbReference type="SUPFAM" id="SSF69065">
    <property type="entry name" value="RNase III domain-like"/>
    <property type="match status" value="2"/>
</dbReference>
<evidence type="ECO:0000256" key="12">
    <source>
        <dbReference type="ARBA" id="ARBA00023118"/>
    </source>
</evidence>
<dbReference type="SMART" id="SM00535">
    <property type="entry name" value="RIBOc"/>
    <property type="match status" value="2"/>
</dbReference>
<evidence type="ECO:0000256" key="8">
    <source>
        <dbReference type="ARBA" id="ARBA00022806"/>
    </source>
</evidence>
<evidence type="ECO:0000256" key="13">
    <source>
        <dbReference type="ARBA" id="ARBA00023211"/>
    </source>
</evidence>
<dbReference type="GeneID" id="8441637"/>
<evidence type="ECO:0000256" key="15">
    <source>
        <dbReference type="PROSITE-ProRule" id="PRU00657"/>
    </source>
</evidence>
<dbReference type="GO" id="GO:0005634">
    <property type="term" value="C:nucleus"/>
    <property type="evidence" value="ECO:0007669"/>
    <property type="project" value="TreeGrafter"/>
</dbReference>
<dbReference type="PROSITE" id="PS50137">
    <property type="entry name" value="DS_RBD"/>
    <property type="match status" value="1"/>
</dbReference>